<organism evidence="1 2">
    <name type="scientific">Actinoplanes xinjiangensis</name>
    <dbReference type="NCBI Taxonomy" id="512350"/>
    <lineage>
        <taxon>Bacteria</taxon>
        <taxon>Bacillati</taxon>
        <taxon>Actinomycetota</taxon>
        <taxon>Actinomycetes</taxon>
        <taxon>Micromonosporales</taxon>
        <taxon>Micromonosporaceae</taxon>
        <taxon>Actinoplanes</taxon>
    </lineage>
</organism>
<reference evidence="1 2" key="1">
    <citation type="submission" date="2018-05" db="EMBL/GenBank/DDBJ databases">
        <title>Genomic Encyclopedia of Archaeal and Bacterial Type Strains, Phase II (KMG-II): from individual species to whole genera.</title>
        <authorList>
            <person name="Goeker M."/>
        </authorList>
    </citation>
    <scope>NUCLEOTIDE SEQUENCE [LARGE SCALE GENOMIC DNA]</scope>
    <source>
        <strain evidence="1 2">DSM 45184</strain>
    </source>
</reference>
<proteinExistence type="predicted"/>
<gene>
    <name evidence="1" type="ORF">BC793_12482</name>
</gene>
<sequence>MISGLAGFRRLRWTERSDRDLQTSAHLTRTALEAGTNLDAVRGDVLRIVFARANTERAEATRP</sequence>
<dbReference type="Proteomes" id="UP000245697">
    <property type="component" value="Unassembled WGS sequence"/>
</dbReference>
<dbReference type="RefSeq" id="WP_109601219.1">
    <property type="nucleotide sequence ID" value="NZ_BONA01000077.1"/>
</dbReference>
<protein>
    <submittedName>
        <fullName evidence="1">Uncharacterized protein</fullName>
    </submittedName>
</protein>
<name>A0A316EUV6_9ACTN</name>
<accession>A0A316EUV6</accession>
<dbReference type="AlphaFoldDB" id="A0A316EUV6"/>
<dbReference type="EMBL" id="QGGR01000024">
    <property type="protein sequence ID" value="PWK36101.1"/>
    <property type="molecule type" value="Genomic_DNA"/>
</dbReference>
<keyword evidence="2" id="KW-1185">Reference proteome</keyword>
<evidence type="ECO:0000313" key="2">
    <source>
        <dbReference type="Proteomes" id="UP000245697"/>
    </source>
</evidence>
<comment type="caution">
    <text evidence="1">The sequence shown here is derived from an EMBL/GenBank/DDBJ whole genome shotgun (WGS) entry which is preliminary data.</text>
</comment>
<evidence type="ECO:0000313" key="1">
    <source>
        <dbReference type="EMBL" id="PWK36101.1"/>
    </source>
</evidence>